<proteinExistence type="inferred from homology"/>
<evidence type="ECO:0000256" key="6">
    <source>
        <dbReference type="RuleBase" id="RU003704"/>
    </source>
</evidence>
<dbReference type="GO" id="GO:0006000">
    <property type="term" value="P:fructose metabolic process"/>
    <property type="evidence" value="ECO:0007669"/>
    <property type="project" value="UniProtKB-ARBA"/>
</dbReference>
<dbReference type="GO" id="GO:0005524">
    <property type="term" value="F:ATP binding"/>
    <property type="evidence" value="ECO:0007669"/>
    <property type="project" value="UniProtKB-KW"/>
</dbReference>
<name>A0A239DQJ0_9ACTN</name>
<evidence type="ECO:0000256" key="7">
    <source>
        <dbReference type="SAM" id="MobiDB-lite"/>
    </source>
</evidence>
<dbReference type="PRINTS" id="PR00990">
    <property type="entry name" value="RIBOKINASE"/>
</dbReference>
<evidence type="ECO:0000256" key="4">
    <source>
        <dbReference type="ARBA" id="ARBA00022777"/>
    </source>
</evidence>
<dbReference type="Gene3D" id="3.40.1190.20">
    <property type="match status" value="1"/>
</dbReference>
<dbReference type="PANTHER" id="PTHR43085:SF1">
    <property type="entry name" value="PSEUDOURIDINE KINASE-RELATED"/>
    <property type="match status" value="1"/>
</dbReference>
<dbReference type="Pfam" id="PF00294">
    <property type="entry name" value="PfkB"/>
    <property type="match status" value="1"/>
</dbReference>
<dbReference type="InterPro" id="IPR029056">
    <property type="entry name" value="Ribokinase-like"/>
</dbReference>
<keyword evidence="10" id="KW-1185">Reference proteome</keyword>
<dbReference type="InterPro" id="IPR050306">
    <property type="entry name" value="PfkB_Carbo_kinase"/>
</dbReference>
<feature type="region of interest" description="Disordered" evidence="7">
    <location>
        <begin position="67"/>
        <end position="86"/>
    </location>
</feature>
<sequence length="383" mass="39875">MDSRSGNVNAPAEKARWRDGEPAPHSAPGHRRGPARVPVPTWRNLPMQPRQVTVLGECVADVFPEPGYGEVPSGAQGRSPDPSQGLRLRVLPGGGPANTAVGLARLGTPTRLLARLSGDVFGRLFRAHLLESGVDLSAATAAPEPSTLAVADVDGDGQAAYSFHAEGTADWQWTRGELDRAALGDPACIHSGSLALVREPGAALVEEVLAGARRHATVSIDPNVRPALVDPRVYRDRIRTWCATADILRLSEDDLAVLAPDTPPEAACDGFHAAGARLVVVTRGARGVLASLEGRRISVPGVPARVVDTVGAGDSFTAGLLHHLGGRGLLGGRLDGLRIEDVLAACAYATRVAALTCAVPGPNPPWARQVDSDGVELTARPGA</sequence>
<keyword evidence="2 6" id="KW-0808">Transferase</keyword>
<dbReference type="AlphaFoldDB" id="A0A239DQJ0"/>
<dbReference type="Proteomes" id="UP000198280">
    <property type="component" value="Unassembled WGS sequence"/>
</dbReference>
<protein>
    <submittedName>
        <fullName evidence="9">Fructokinase</fullName>
    </submittedName>
</protein>
<accession>A0A239DQJ0</accession>
<dbReference type="InterPro" id="IPR002139">
    <property type="entry name" value="Ribo/fructo_kinase"/>
</dbReference>
<dbReference type="CDD" id="cd01167">
    <property type="entry name" value="bac_FRK"/>
    <property type="match status" value="1"/>
</dbReference>
<dbReference type="GO" id="GO:0008865">
    <property type="term" value="F:fructokinase activity"/>
    <property type="evidence" value="ECO:0007669"/>
    <property type="project" value="UniProtKB-ARBA"/>
</dbReference>
<evidence type="ECO:0000313" key="9">
    <source>
        <dbReference type="EMBL" id="SNS34158.1"/>
    </source>
</evidence>
<feature type="region of interest" description="Disordered" evidence="7">
    <location>
        <begin position="1"/>
        <end position="42"/>
    </location>
</feature>
<evidence type="ECO:0000256" key="2">
    <source>
        <dbReference type="ARBA" id="ARBA00022679"/>
    </source>
</evidence>
<evidence type="ECO:0000256" key="5">
    <source>
        <dbReference type="ARBA" id="ARBA00022840"/>
    </source>
</evidence>
<keyword evidence="3" id="KW-0547">Nucleotide-binding</keyword>
<organism evidence="9 10">
    <name type="scientific">Actinacidiphila glaucinigra</name>
    <dbReference type="NCBI Taxonomy" id="235986"/>
    <lineage>
        <taxon>Bacteria</taxon>
        <taxon>Bacillati</taxon>
        <taxon>Actinomycetota</taxon>
        <taxon>Actinomycetes</taxon>
        <taxon>Kitasatosporales</taxon>
        <taxon>Streptomycetaceae</taxon>
        <taxon>Actinacidiphila</taxon>
    </lineage>
</organism>
<dbReference type="PROSITE" id="PS00584">
    <property type="entry name" value="PFKB_KINASES_2"/>
    <property type="match status" value="1"/>
</dbReference>
<keyword evidence="5" id="KW-0067">ATP-binding</keyword>
<evidence type="ECO:0000313" key="10">
    <source>
        <dbReference type="Proteomes" id="UP000198280"/>
    </source>
</evidence>
<dbReference type="EMBL" id="FZOF01000005">
    <property type="protein sequence ID" value="SNS34158.1"/>
    <property type="molecule type" value="Genomic_DNA"/>
</dbReference>
<dbReference type="InterPro" id="IPR002173">
    <property type="entry name" value="Carboh/pur_kinase_PfkB_CS"/>
</dbReference>
<comment type="similarity">
    <text evidence="1 6">Belongs to the carbohydrate kinase PfkB family.</text>
</comment>
<gene>
    <name evidence="9" type="ORF">SAMN05216252_10588</name>
</gene>
<feature type="domain" description="Carbohydrate kinase PfkB" evidence="8">
    <location>
        <begin position="79"/>
        <end position="365"/>
    </location>
</feature>
<reference evidence="9 10" key="1">
    <citation type="submission" date="2017-06" db="EMBL/GenBank/DDBJ databases">
        <authorList>
            <person name="Kim H.J."/>
            <person name="Triplett B.A."/>
        </authorList>
    </citation>
    <scope>NUCLEOTIDE SEQUENCE [LARGE SCALE GENOMIC DNA]</scope>
    <source>
        <strain evidence="9 10">CGMCC 4.1858</strain>
    </source>
</reference>
<evidence type="ECO:0000256" key="3">
    <source>
        <dbReference type="ARBA" id="ARBA00022741"/>
    </source>
</evidence>
<keyword evidence="4 6" id="KW-0418">Kinase</keyword>
<dbReference type="PANTHER" id="PTHR43085">
    <property type="entry name" value="HEXOKINASE FAMILY MEMBER"/>
    <property type="match status" value="1"/>
</dbReference>
<feature type="compositionally biased region" description="Basic and acidic residues" evidence="7">
    <location>
        <begin position="13"/>
        <end position="22"/>
    </location>
</feature>
<evidence type="ECO:0000256" key="1">
    <source>
        <dbReference type="ARBA" id="ARBA00010688"/>
    </source>
</evidence>
<dbReference type="InterPro" id="IPR011611">
    <property type="entry name" value="PfkB_dom"/>
</dbReference>
<evidence type="ECO:0000259" key="8">
    <source>
        <dbReference type="Pfam" id="PF00294"/>
    </source>
</evidence>
<dbReference type="SUPFAM" id="SSF53613">
    <property type="entry name" value="Ribokinase-like"/>
    <property type="match status" value="1"/>
</dbReference>